<name>A0A849A404_9ACTN</name>
<dbReference type="Proteomes" id="UP000562984">
    <property type="component" value="Unassembled WGS sequence"/>
</dbReference>
<protein>
    <submittedName>
        <fullName evidence="3">DUF4245 domain-containing protein</fullName>
    </submittedName>
</protein>
<dbReference type="Pfam" id="PF14030">
    <property type="entry name" value="DUF4245"/>
    <property type="match status" value="1"/>
</dbReference>
<evidence type="ECO:0000313" key="4">
    <source>
        <dbReference type="Proteomes" id="UP000562984"/>
    </source>
</evidence>
<evidence type="ECO:0000313" key="3">
    <source>
        <dbReference type="EMBL" id="NNG35285.1"/>
    </source>
</evidence>
<organism evidence="3 4">
    <name type="scientific">Nakamurella aerolata</name>
    <dbReference type="NCBI Taxonomy" id="1656892"/>
    <lineage>
        <taxon>Bacteria</taxon>
        <taxon>Bacillati</taxon>
        <taxon>Actinomycetota</taxon>
        <taxon>Actinomycetes</taxon>
        <taxon>Nakamurellales</taxon>
        <taxon>Nakamurellaceae</taxon>
        <taxon>Nakamurella</taxon>
    </lineage>
</organism>
<feature type="transmembrane region" description="Helical" evidence="2">
    <location>
        <begin position="46"/>
        <end position="67"/>
    </location>
</feature>
<dbReference type="RefSeq" id="WP_171198895.1">
    <property type="nucleotide sequence ID" value="NZ_JABEND010000002.1"/>
</dbReference>
<feature type="region of interest" description="Disordered" evidence="1">
    <location>
        <begin position="112"/>
        <end position="141"/>
    </location>
</feature>
<keyword evidence="2" id="KW-1133">Transmembrane helix</keyword>
<keyword evidence="4" id="KW-1185">Reference proteome</keyword>
<keyword evidence="2" id="KW-0472">Membrane</keyword>
<comment type="caution">
    <text evidence="3">The sequence shown here is derived from an EMBL/GenBank/DDBJ whole genome shotgun (WGS) entry which is preliminary data.</text>
</comment>
<evidence type="ECO:0000256" key="1">
    <source>
        <dbReference type="SAM" id="MobiDB-lite"/>
    </source>
</evidence>
<accession>A0A849A404</accession>
<dbReference type="InterPro" id="IPR025339">
    <property type="entry name" value="DUF4245"/>
</dbReference>
<dbReference type="EMBL" id="JABEND010000002">
    <property type="protein sequence ID" value="NNG35285.1"/>
    <property type="molecule type" value="Genomic_DNA"/>
</dbReference>
<keyword evidence="2" id="KW-0812">Transmembrane</keyword>
<reference evidence="3 4" key="1">
    <citation type="submission" date="2020-05" db="EMBL/GenBank/DDBJ databases">
        <title>Nakamurella sp. DB0629 isolated from air conditioner.</title>
        <authorList>
            <person name="Kim D.H."/>
            <person name="Kim D.-U."/>
        </authorList>
    </citation>
    <scope>NUCLEOTIDE SEQUENCE [LARGE SCALE GENOMIC DNA]</scope>
    <source>
        <strain evidence="3 4">DB0629</strain>
    </source>
</reference>
<gene>
    <name evidence="3" type="ORF">HKD39_06075</name>
</gene>
<evidence type="ECO:0000256" key="2">
    <source>
        <dbReference type="SAM" id="Phobius"/>
    </source>
</evidence>
<dbReference type="AlphaFoldDB" id="A0A849A404"/>
<proteinExistence type="predicted"/>
<sequence>MSRASGPPLSEAGAAVAVRQRLRGAAAPDPRTGVVPEKRNKTIKDMVWSIGLLAVVVLAAAGIYGFFSFSPGRPTEGPVPQADVAAEFAKAPRVLPFTPVVPTDLPDDWQGSSALISRGDNDPGVVRRGHQPSSETGTPATVRGGWQTPDGFISLVASNAAPEKLLADEFGTIGADAGTVQIGRQQWTVTTGVRDESAWYTTLGSGSSAISYLITGSASPAAFRTLAEAIAR</sequence>